<reference evidence="5 6" key="1">
    <citation type="submission" date="2018-01" db="EMBL/GenBank/DDBJ databases">
        <title>The draft genome sequence of Cohaesibacter sp. H1304.</title>
        <authorList>
            <person name="Wang N.-N."/>
            <person name="Du Z.-J."/>
        </authorList>
    </citation>
    <scope>NUCLEOTIDE SEQUENCE [LARGE SCALE GENOMIC DNA]</scope>
    <source>
        <strain evidence="5 6">H1304</strain>
    </source>
</reference>
<dbReference type="EMBL" id="PKUQ01000042">
    <property type="protein sequence ID" value="PLW75937.1"/>
    <property type="molecule type" value="Genomic_DNA"/>
</dbReference>
<dbReference type="Pfam" id="PF07244">
    <property type="entry name" value="POTRA"/>
    <property type="match status" value="2"/>
</dbReference>
<dbReference type="OrthoDB" id="9769707at2"/>
<protein>
    <recommendedName>
        <fullName evidence="4">POTRA domain-containing protein</fullName>
    </recommendedName>
</protein>
<dbReference type="Proteomes" id="UP000234881">
    <property type="component" value="Unassembled WGS sequence"/>
</dbReference>
<dbReference type="GO" id="GO:0019867">
    <property type="term" value="C:outer membrane"/>
    <property type="evidence" value="ECO:0007669"/>
    <property type="project" value="InterPro"/>
</dbReference>
<dbReference type="PROSITE" id="PS51779">
    <property type="entry name" value="POTRA"/>
    <property type="match status" value="1"/>
</dbReference>
<dbReference type="PANTHER" id="PTHR12815">
    <property type="entry name" value="SORTING AND ASSEMBLY MACHINERY SAMM50 PROTEIN FAMILY MEMBER"/>
    <property type="match status" value="1"/>
</dbReference>
<dbReference type="InterPro" id="IPR010827">
    <property type="entry name" value="BamA/TamA_POTRA"/>
</dbReference>
<evidence type="ECO:0000313" key="5">
    <source>
        <dbReference type="EMBL" id="PLW75937.1"/>
    </source>
</evidence>
<keyword evidence="3" id="KW-0472">Membrane</keyword>
<comment type="caution">
    <text evidence="5">The sequence shown here is derived from an EMBL/GenBank/DDBJ whole genome shotgun (WGS) entry which is preliminary data.</text>
</comment>
<evidence type="ECO:0000256" key="3">
    <source>
        <dbReference type="ARBA" id="ARBA00023136"/>
    </source>
</evidence>
<evidence type="ECO:0000259" key="4">
    <source>
        <dbReference type="PROSITE" id="PS51779"/>
    </source>
</evidence>
<dbReference type="PANTHER" id="PTHR12815:SF42">
    <property type="entry name" value="BACTERIAL SURFACE ANTIGEN (D15) DOMAIN-CONTAINING PROTEIN"/>
    <property type="match status" value="1"/>
</dbReference>
<evidence type="ECO:0000256" key="1">
    <source>
        <dbReference type="ARBA" id="ARBA00004370"/>
    </source>
</evidence>
<dbReference type="Gene3D" id="2.40.160.50">
    <property type="entry name" value="membrane protein fhac: a member of the omp85/tpsb transporter family"/>
    <property type="match status" value="1"/>
</dbReference>
<dbReference type="InterPro" id="IPR000184">
    <property type="entry name" value="Bac_surfAg_D15"/>
</dbReference>
<dbReference type="Pfam" id="PF01103">
    <property type="entry name" value="Omp85"/>
    <property type="match status" value="1"/>
</dbReference>
<accession>A0A2N5XNF0</accession>
<sequence>MLDVWLGALCETMSRRVLSMPFGSDTTVERKPFASRVDLCPTVARILLVAAMMVCGFSTPSTAFELFGYEFGTDGIKAVSEDTQREDIPDPVRYDVTLVSTDEEMLPSLEEASLLVGQQDKPASGTTGLLLRVRNDQKRLISTLYRSGRYGGTVDITVDGRTYDQIPLDENLNAKGPARVEIKVIPGAVFAFSNPKARSSDGSTVSLADLGIIEGQAARSELVLDAENALVDRYRKQGYPFARITDRSLEADHDTRTLEVSLEVDPGRQARLGRAQVSGATSVDADFIVDHADMTEGALYSPQELQAATKRLRSLGVFESVVVKTAETVDADGTVPVIIDVKERKHRTLGAGVTMGNLDGIGLEAFWTHRNLFGRAESLRVEASVSRIGQDPFSDLDYHGAVLFSKPGIFGPAGTFEAELAADFTNPDAYQKRAISGEIGVRYDFSDQVSGRVGLKTEFARITDSTGTEHSLLTSIPLELSYDTRDNKLDPSKGFQILLEAEPTISNRDNVRFFKASATATAYQALDKAKRFVIAGKLSAGSIVGASKSNIPADRRYFTGGGGSIRGYAYQAAGPRDTSNDPEGGRSFALASLEARVRVTDSIGLAAFVDTGGAFDSTLPGTDGDWYTGVGAGVRYLTPIGPLRLDVAIPLKKIEGEPQYGVYLGLGQAF</sequence>
<dbReference type="InterPro" id="IPR039910">
    <property type="entry name" value="D15-like"/>
</dbReference>
<organism evidence="5 6">
    <name type="scientific">Cohaesibacter celericrescens</name>
    <dbReference type="NCBI Taxonomy" id="2067669"/>
    <lineage>
        <taxon>Bacteria</taxon>
        <taxon>Pseudomonadati</taxon>
        <taxon>Pseudomonadota</taxon>
        <taxon>Alphaproteobacteria</taxon>
        <taxon>Hyphomicrobiales</taxon>
        <taxon>Cohaesibacteraceae</taxon>
    </lineage>
</organism>
<proteinExistence type="predicted"/>
<feature type="domain" description="POTRA" evidence="4">
    <location>
        <begin position="270"/>
        <end position="344"/>
    </location>
</feature>
<dbReference type="AlphaFoldDB" id="A0A2N5XNF0"/>
<dbReference type="InterPro" id="IPR034746">
    <property type="entry name" value="POTRA"/>
</dbReference>
<dbReference type="Gene3D" id="3.10.20.310">
    <property type="entry name" value="membrane protein fhac"/>
    <property type="match status" value="1"/>
</dbReference>
<evidence type="ECO:0000313" key="6">
    <source>
        <dbReference type="Proteomes" id="UP000234881"/>
    </source>
</evidence>
<keyword evidence="2" id="KW-1134">Transmembrane beta strand</keyword>
<comment type="subcellular location">
    <subcellularLocation>
        <location evidence="1">Membrane</location>
    </subcellularLocation>
</comment>
<keyword evidence="6" id="KW-1185">Reference proteome</keyword>
<gene>
    <name evidence="5" type="ORF">C0081_17705</name>
</gene>
<name>A0A2N5XNF0_9HYPH</name>
<evidence type="ECO:0000256" key="2">
    <source>
        <dbReference type="ARBA" id="ARBA00022452"/>
    </source>
</evidence>
<keyword evidence="2" id="KW-0812">Transmembrane</keyword>